<comment type="caution">
    <text evidence="4">The sequence shown here is derived from an EMBL/GenBank/DDBJ whole genome shotgun (WGS) entry which is preliminary data.</text>
</comment>
<dbReference type="Pfam" id="PF01041">
    <property type="entry name" value="DegT_DnrJ_EryC1"/>
    <property type="match status" value="1"/>
</dbReference>
<dbReference type="SUPFAM" id="SSF53383">
    <property type="entry name" value="PLP-dependent transferases"/>
    <property type="match status" value="1"/>
</dbReference>
<gene>
    <name evidence="4" type="ORF">GCM10008961_29710</name>
</gene>
<evidence type="ECO:0000256" key="2">
    <source>
        <dbReference type="ARBA" id="ARBA00037999"/>
    </source>
</evidence>
<dbReference type="Gene3D" id="3.40.640.10">
    <property type="entry name" value="Type I PLP-dependent aspartate aminotransferase-like (Major domain)"/>
    <property type="match status" value="1"/>
</dbReference>
<evidence type="ECO:0000313" key="5">
    <source>
        <dbReference type="Proteomes" id="UP000620633"/>
    </source>
</evidence>
<dbReference type="InterPro" id="IPR000653">
    <property type="entry name" value="DegT/StrS_aminotransferase"/>
</dbReference>
<dbReference type="InterPro" id="IPR015424">
    <property type="entry name" value="PyrdxlP-dep_Trfase"/>
</dbReference>
<evidence type="ECO:0000256" key="1">
    <source>
        <dbReference type="ARBA" id="ARBA00022898"/>
    </source>
</evidence>
<protein>
    <submittedName>
        <fullName evidence="4">Aminotransferase</fullName>
    </submittedName>
</protein>
<dbReference type="EMBL" id="BMQO01000018">
    <property type="protein sequence ID" value="GGS36137.1"/>
    <property type="molecule type" value="Genomic_DNA"/>
</dbReference>
<sequence length="368" mass="40487">MTTQTQIPILDLSPEINELRPEILAAIGRVLDRTDFIMGEDVHAFEQEVATYLGVKHAIGVNSGTDALVIALRALNIGPGDEVITTPFTFFATAESISMVGATPVFVDIDPATMNIDPDLIEAAITPRTRAIMPVHLYGNPTDMTRIQAVAQQHGLRVIEDCAQSFGARWNGQHTGTIGDIGAYSFFPSKNLGAYGDGGLIATNDDTLADTARMLRVHGSRKKYHNETVGYNSRLDTIQAAILRVKLPHIERWNTHRRAVAQAYNDALQNVPGIVTPTITDGHVFHQYTIRVQNGRRDALQHHLAAHGIGTMVYYPIPQDQLPIYKGQYPIYPHSAQAAQEALSLPMGHVMDTTLIDHVSRSVQNYVR</sequence>
<dbReference type="Proteomes" id="UP000620633">
    <property type="component" value="Unassembled WGS sequence"/>
</dbReference>
<reference evidence="5" key="1">
    <citation type="journal article" date="2019" name="Int. J. Syst. Evol. Microbiol.">
        <title>The Global Catalogue of Microorganisms (GCM) 10K type strain sequencing project: providing services to taxonomists for standard genome sequencing and annotation.</title>
        <authorList>
            <consortium name="The Broad Institute Genomics Platform"/>
            <consortium name="The Broad Institute Genome Sequencing Center for Infectious Disease"/>
            <person name="Wu L."/>
            <person name="Ma J."/>
        </authorList>
    </citation>
    <scope>NUCLEOTIDE SEQUENCE [LARGE SCALE GENOMIC DNA]</scope>
    <source>
        <strain evidence="5">JCM 31406</strain>
    </source>
</reference>
<keyword evidence="4" id="KW-0032">Aminotransferase</keyword>
<organism evidence="4 5">
    <name type="scientific">Deinococcus knuensis</name>
    <dbReference type="NCBI Taxonomy" id="1837380"/>
    <lineage>
        <taxon>Bacteria</taxon>
        <taxon>Thermotogati</taxon>
        <taxon>Deinococcota</taxon>
        <taxon>Deinococci</taxon>
        <taxon>Deinococcales</taxon>
        <taxon>Deinococcaceae</taxon>
        <taxon>Deinococcus</taxon>
    </lineage>
</organism>
<keyword evidence="1 3" id="KW-0663">Pyridoxal phosphate</keyword>
<dbReference type="InterPro" id="IPR015421">
    <property type="entry name" value="PyrdxlP-dep_Trfase_major"/>
</dbReference>
<dbReference type="PANTHER" id="PTHR30244:SF36">
    <property type="entry name" value="3-OXO-GLUCOSE-6-PHOSPHATE:GLUTAMATE AMINOTRANSFERASE"/>
    <property type="match status" value="1"/>
</dbReference>
<dbReference type="InterPro" id="IPR015422">
    <property type="entry name" value="PyrdxlP-dep_Trfase_small"/>
</dbReference>
<dbReference type="Gene3D" id="3.90.1150.10">
    <property type="entry name" value="Aspartate Aminotransferase, domain 1"/>
    <property type="match status" value="1"/>
</dbReference>
<name>A0ABQ2SRY3_9DEIO</name>
<dbReference type="PIRSF" id="PIRSF000390">
    <property type="entry name" value="PLP_StrS"/>
    <property type="match status" value="1"/>
</dbReference>
<dbReference type="GO" id="GO:0008483">
    <property type="term" value="F:transaminase activity"/>
    <property type="evidence" value="ECO:0007669"/>
    <property type="project" value="UniProtKB-KW"/>
</dbReference>
<comment type="similarity">
    <text evidence="2 3">Belongs to the DegT/DnrJ/EryC1 family.</text>
</comment>
<dbReference type="CDD" id="cd00616">
    <property type="entry name" value="AHBA_syn"/>
    <property type="match status" value="1"/>
</dbReference>
<evidence type="ECO:0000256" key="3">
    <source>
        <dbReference type="RuleBase" id="RU004508"/>
    </source>
</evidence>
<evidence type="ECO:0000313" key="4">
    <source>
        <dbReference type="EMBL" id="GGS36137.1"/>
    </source>
</evidence>
<dbReference type="RefSeq" id="WP_189103016.1">
    <property type="nucleotide sequence ID" value="NZ_BMQO01000018.1"/>
</dbReference>
<dbReference type="PANTHER" id="PTHR30244">
    <property type="entry name" value="TRANSAMINASE"/>
    <property type="match status" value="1"/>
</dbReference>
<keyword evidence="5" id="KW-1185">Reference proteome</keyword>
<keyword evidence="4" id="KW-0808">Transferase</keyword>
<proteinExistence type="inferred from homology"/>
<accession>A0ABQ2SRY3</accession>